<dbReference type="GO" id="GO:0006979">
    <property type="term" value="P:response to oxidative stress"/>
    <property type="evidence" value="ECO:0007669"/>
    <property type="project" value="TreeGrafter"/>
</dbReference>
<protein>
    <submittedName>
        <fullName evidence="6">Thioredoxin-like protein</fullName>
    </submittedName>
</protein>
<keyword evidence="3" id="KW-0575">Peroxidase</keyword>
<dbReference type="Gene3D" id="3.40.30.10">
    <property type="entry name" value="Glutaredoxin"/>
    <property type="match status" value="1"/>
</dbReference>
<dbReference type="GO" id="GO:0008379">
    <property type="term" value="F:thioredoxin peroxidase activity"/>
    <property type="evidence" value="ECO:0007669"/>
    <property type="project" value="TreeGrafter"/>
</dbReference>
<dbReference type="InterPro" id="IPR024706">
    <property type="entry name" value="Peroxiredoxin_AhpC-typ"/>
</dbReference>
<evidence type="ECO:0000313" key="6">
    <source>
        <dbReference type="EMBL" id="KAF2187266.1"/>
    </source>
</evidence>
<keyword evidence="3" id="KW-0676">Redox-active center</keyword>
<gene>
    <name evidence="6" type="ORF">K469DRAFT_725339</name>
</gene>
<comment type="similarity">
    <text evidence="1">Belongs to the peroxiredoxin family. AhpC/Prx1 subfamily.</text>
</comment>
<keyword evidence="7" id="KW-1185">Reference proteome</keyword>
<feature type="domain" description="Alkyl hydroperoxide reductase subunit C/ Thiol specific antioxidant" evidence="5">
    <location>
        <begin position="43"/>
        <end position="136"/>
    </location>
</feature>
<proteinExistence type="inferred from homology"/>
<dbReference type="OrthoDB" id="185659at2759"/>
<dbReference type="GO" id="GO:0042744">
    <property type="term" value="P:hydrogen peroxide catabolic process"/>
    <property type="evidence" value="ECO:0007669"/>
    <property type="project" value="TreeGrafter"/>
</dbReference>
<reference evidence="6" key="1">
    <citation type="journal article" date="2020" name="Stud. Mycol.">
        <title>101 Dothideomycetes genomes: a test case for predicting lifestyles and emergence of pathogens.</title>
        <authorList>
            <person name="Haridas S."/>
            <person name="Albert R."/>
            <person name="Binder M."/>
            <person name="Bloem J."/>
            <person name="Labutti K."/>
            <person name="Salamov A."/>
            <person name="Andreopoulos B."/>
            <person name="Baker S."/>
            <person name="Barry K."/>
            <person name="Bills G."/>
            <person name="Bluhm B."/>
            <person name="Cannon C."/>
            <person name="Castanera R."/>
            <person name="Culley D."/>
            <person name="Daum C."/>
            <person name="Ezra D."/>
            <person name="Gonzalez J."/>
            <person name="Henrissat B."/>
            <person name="Kuo A."/>
            <person name="Liang C."/>
            <person name="Lipzen A."/>
            <person name="Lutzoni F."/>
            <person name="Magnuson J."/>
            <person name="Mondo S."/>
            <person name="Nolan M."/>
            <person name="Ohm R."/>
            <person name="Pangilinan J."/>
            <person name="Park H.-J."/>
            <person name="Ramirez L."/>
            <person name="Alfaro M."/>
            <person name="Sun H."/>
            <person name="Tritt A."/>
            <person name="Yoshinaga Y."/>
            <person name="Zwiers L.-H."/>
            <person name="Turgeon B."/>
            <person name="Goodwin S."/>
            <person name="Spatafora J."/>
            <person name="Crous P."/>
            <person name="Grigoriev I."/>
        </authorList>
    </citation>
    <scope>NUCLEOTIDE SEQUENCE</scope>
    <source>
        <strain evidence="6">CBS 207.26</strain>
    </source>
</reference>
<dbReference type="GO" id="GO:0033554">
    <property type="term" value="P:cellular response to stress"/>
    <property type="evidence" value="ECO:0007669"/>
    <property type="project" value="TreeGrafter"/>
</dbReference>
<dbReference type="Pfam" id="PF00578">
    <property type="entry name" value="AhpC-TSA"/>
    <property type="match status" value="1"/>
</dbReference>
<comment type="function">
    <text evidence="3">Thiol-specific peroxidase that catalyzes the reduction of hydrogen peroxide and organic hydroperoxides to water and alcohols, respectively.</text>
</comment>
<dbReference type="Proteomes" id="UP000800200">
    <property type="component" value="Unassembled WGS sequence"/>
</dbReference>
<evidence type="ECO:0000313" key="7">
    <source>
        <dbReference type="Proteomes" id="UP000800200"/>
    </source>
</evidence>
<keyword evidence="2 3" id="KW-0560">Oxidoreductase</keyword>
<dbReference type="InterPro" id="IPR036249">
    <property type="entry name" value="Thioredoxin-like_sf"/>
</dbReference>
<keyword evidence="3" id="KW-0049">Antioxidant</keyword>
<dbReference type="SUPFAM" id="SSF52833">
    <property type="entry name" value="Thioredoxin-like"/>
    <property type="match status" value="1"/>
</dbReference>
<evidence type="ECO:0000259" key="5">
    <source>
        <dbReference type="Pfam" id="PF00578"/>
    </source>
</evidence>
<dbReference type="PIRSF" id="PIRSF000239">
    <property type="entry name" value="AHPC"/>
    <property type="match status" value="1"/>
</dbReference>
<feature type="active site" description="Cysteine sulfenic acid (-SOH) intermediate; for peroxidase activity" evidence="4">
    <location>
        <position position="70"/>
    </location>
</feature>
<evidence type="ECO:0000256" key="2">
    <source>
        <dbReference type="ARBA" id="ARBA00023002"/>
    </source>
</evidence>
<sequence>MSLLHARNAGSLGKIRVGHKTLDFHCEVVVKGEIQGISRHPYITLSTYINPTKSSGLILLFIPAAFSFVCPTKVLAFQNCLDEFSDRNSQCASPVWRAQKIDVHFLSDARHKISRDYGASIEEERVCLRRMFILDNSVVTLTILIVGCSILEVLRLLEAFQAVAKHGVPCPIGWKPSNSTSETINTISNTLAESYVE</sequence>
<dbReference type="AlphaFoldDB" id="A0A6A6EBR1"/>
<dbReference type="PANTHER" id="PTHR10681">
    <property type="entry name" value="THIOREDOXIN PEROXIDASE"/>
    <property type="match status" value="1"/>
</dbReference>
<dbReference type="GO" id="GO:0045454">
    <property type="term" value="P:cell redox homeostasis"/>
    <property type="evidence" value="ECO:0007669"/>
    <property type="project" value="TreeGrafter"/>
</dbReference>
<evidence type="ECO:0000256" key="3">
    <source>
        <dbReference type="PIRNR" id="PIRNR000239"/>
    </source>
</evidence>
<evidence type="ECO:0000256" key="1">
    <source>
        <dbReference type="ARBA" id="ARBA00009796"/>
    </source>
</evidence>
<accession>A0A6A6EBR1</accession>
<dbReference type="InterPro" id="IPR050217">
    <property type="entry name" value="Peroxiredoxin"/>
</dbReference>
<name>A0A6A6EBR1_9PEZI</name>
<dbReference type="PANTHER" id="PTHR10681:SF128">
    <property type="entry name" value="THIOREDOXIN-DEPENDENT PEROXIDE REDUCTASE, MITOCHONDRIAL"/>
    <property type="match status" value="1"/>
</dbReference>
<dbReference type="InterPro" id="IPR000866">
    <property type="entry name" value="AhpC/TSA"/>
</dbReference>
<dbReference type="EMBL" id="ML994627">
    <property type="protein sequence ID" value="KAF2187266.1"/>
    <property type="molecule type" value="Genomic_DNA"/>
</dbReference>
<evidence type="ECO:0000256" key="4">
    <source>
        <dbReference type="PIRSR" id="PIRSR000239-1"/>
    </source>
</evidence>
<organism evidence="6 7">
    <name type="scientific">Zopfia rhizophila CBS 207.26</name>
    <dbReference type="NCBI Taxonomy" id="1314779"/>
    <lineage>
        <taxon>Eukaryota</taxon>
        <taxon>Fungi</taxon>
        <taxon>Dikarya</taxon>
        <taxon>Ascomycota</taxon>
        <taxon>Pezizomycotina</taxon>
        <taxon>Dothideomycetes</taxon>
        <taxon>Dothideomycetes incertae sedis</taxon>
        <taxon>Zopfiaceae</taxon>
        <taxon>Zopfia</taxon>
    </lineage>
</organism>
<dbReference type="GO" id="GO:0005829">
    <property type="term" value="C:cytosol"/>
    <property type="evidence" value="ECO:0007669"/>
    <property type="project" value="TreeGrafter"/>
</dbReference>